<dbReference type="GO" id="GO:0000981">
    <property type="term" value="F:DNA-binding transcription factor activity, RNA polymerase II-specific"/>
    <property type="evidence" value="ECO:0007669"/>
    <property type="project" value="InterPro"/>
</dbReference>
<dbReference type="InterPro" id="IPR036879">
    <property type="entry name" value="TF_MADSbox_sf"/>
</dbReference>
<evidence type="ECO:0000313" key="8">
    <source>
        <dbReference type="Proteomes" id="UP001177140"/>
    </source>
</evidence>
<dbReference type="GO" id="GO:0000987">
    <property type="term" value="F:cis-regulatory region sequence-specific DNA binding"/>
    <property type="evidence" value="ECO:0007669"/>
    <property type="project" value="InterPro"/>
</dbReference>
<feature type="domain" description="MADS-box" evidence="6">
    <location>
        <begin position="5"/>
        <end position="53"/>
    </location>
</feature>
<protein>
    <recommendedName>
        <fullName evidence="6">MADS-box domain-containing protein</fullName>
    </recommendedName>
</protein>
<keyword evidence="2" id="KW-0805">Transcription regulation</keyword>
<evidence type="ECO:0000256" key="2">
    <source>
        <dbReference type="ARBA" id="ARBA00023015"/>
    </source>
</evidence>
<dbReference type="SUPFAM" id="SSF55455">
    <property type="entry name" value="SRF-like"/>
    <property type="match status" value="1"/>
</dbReference>
<keyword evidence="3" id="KW-0238">DNA-binding</keyword>
<dbReference type="GO" id="GO:0045944">
    <property type="term" value="P:positive regulation of transcription by RNA polymerase II"/>
    <property type="evidence" value="ECO:0007669"/>
    <property type="project" value="InterPro"/>
</dbReference>
<sequence>MARLRKRGKISLAYIKDRTARRDSFRKRSQCLVRKVHELYTLCGVDGCAIMYGPFDPKTPKIWPEDTPKMHHILMKFKSRSVENRNKKGLDHQSFMKIQITKSCPKIADIATCKSYRGIQWNPKASFVTQKITSSGGMLGGGVCSGGMNGGVMDYNNLGCDVSTVEDIDQMINEMMMEGGVTPPTLEASFGGGTLEDTVNSAVFRPMPANRSPKPC</sequence>
<name>A0AA41VJY8_PAPNU</name>
<keyword evidence="4" id="KW-0804">Transcription</keyword>
<evidence type="ECO:0000256" key="4">
    <source>
        <dbReference type="ARBA" id="ARBA00023163"/>
    </source>
</evidence>
<evidence type="ECO:0000256" key="5">
    <source>
        <dbReference type="ARBA" id="ARBA00023242"/>
    </source>
</evidence>
<dbReference type="PROSITE" id="PS50066">
    <property type="entry name" value="MADS_BOX_2"/>
    <property type="match status" value="1"/>
</dbReference>
<dbReference type="SMART" id="SM00432">
    <property type="entry name" value="MADS"/>
    <property type="match status" value="1"/>
</dbReference>
<proteinExistence type="predicted"/>
<keyword evidence="5" id="KW-0539">Nucleus</keyword>
<comment type="caution">
    <text evidence="7">The sequence shown here is derived from an EMBL/GenBank/DDBJ whole genome shotgun (WGS) entry which is preliminary data.</text>
</comment>
<dbReference type="EMBL" id="JAJJMA010238385">
    <property type="protein sequence ID" value="MCL7042697.1"/>
    <property type="molecule type" value="Genomic_DNA"/>
</dbReference>
<reference evidence="7" key="1">
    <citation type="submission" date="2022-03" db="EMBL/GenBank/DDBJ databases">
        <title>A functionally conserved STORR gene fusion in Papaver species that diverged 16.8 million years ago.</title>
        <authorList>
            <person name="Catania T."/>
        </authorList>
    </citation>
    <scope>NUCLEOTIDE SEQUENCE</scope>
    <source>
        <strain evidence="7">S-191538</strain>
    </source>
</reference>
<gene>
    <name evidence="7" type="ORF">MKW94_018941</name>
</gene>
<dbReference type="InterPro" id="IPR033897">
    <property type="entry name" value="SRF-like_MADS-box"/>
</dbReference>
<evidence type="ECO:0000256" key="1">
    <source>
        <dbReference type="ARBA" id="ARBA00004123"/>
    </source>
</evidence>
<dbReference type="Gene3D" id="3.40.1810.10">
    <property type="entry name" value="Transcription factor, MADS-box"/>
    <property type="match status" value="1"/>
</dbReference>
<dbReference type="CDD" id="cd00266">
    <property type="entry name" value="MADS_SRF_like"/>
    <property type="match status" value="1"/>
</dbReference>
<accession>A0AA41VJY8</accession>
<dbReference type="Pfam" id="PF00319">
    <property type="entry name" value="SRF-TF"/>
    <property type="match status" value="1"/>
</dbReference>
<organism evidence="7 8">
    <name type="scientific">Papaver nudicaule</name>
    <name type="common">Iceland poppy</name>
    <dbReference type="NCBI Taxonomy" id="74823"/>
    <lineage>
        <taxon>Eukaryota</taxon>
        <taxon>Viridiplantae</taxon>
        <taxon>Streptophyta</taxon>
        <taxon>Embryophyta</taxon>
        <taxon>Tracheophyta</taxon>
        <taxon>Spermatophyta</taxon>
        <taxon>Magnoliopsida</taxon>
        <taxon>Ranunculales</taxon>
        <taxon>Papaveraceae</taxon>
        <taxon>Papaveroideae</taxon>
        <taxon>Papaver</taxon>
    </lineage>
</organism>
<evidence type="ECO:0000256" key="3">
    <source>
        <dbReference type="ARBA" id="ARBA00023125"/>
    </source>
</evidence>
<dbReference type="Proteomes" id="UP001177140">
    <property type="component" value="Unassembled WGS sequence"/>
</dbReference>
<dbReference type="GO" id="GO:0005634">
    <property type="term" value="C:nucleus"/>
    <property type="evidence" value="ECO:0007669"/>
    <property type="project" value="UniProtKB-SubCell"/>
</dbReference>
<dbReference type="AlphaFoldDB" id="A0AA41VJY8"/>
<evidence type="ECO:0000313" key="7">
    <source>
        <dbReference type="EMBL" id="MCL7042697.1"/>
    </source>
</evidence>
<dbReference type="InterPro" id="IPR002100">
    <property type="entry name" value="TF_MADSbox"/>
</dbReference>
<dbReference type="GO" id="GO:0046983">
    <property type="term" value="F:protein dimerization activity"/>
    <property type="evidence" value="ECO:0007669"/>
    <property type="project" value="InterPro"/>
</dbReference>
<keyword evidence="8" id="KW-1185">Reference proteome</keyword>
<comment type="subcellular location">
    <subcellularLocation>
        <location evidence="1">Nucleus</location>
    </subcellularLocation>
</comment>
<evidence type="ECO:0000259" key="6">
    <source>
        <dbReference type="PROSITE" id="PS50066"/>
    </source>
</evidence>